<feature type="transmembrane region" description="Helical" evidence="1">
    <location>
        <begin position="156"/>
        <end position="174"/>
    </location>
</feature>
<keyword evidence="1" id="KW-1133">Transmembrane helix</keyword>
<evidence type="ECO:0000313" key="2">
    <source>
        <dbReference type="EMBL" id="MBC8567215.1"/>
    </source>
</evidence>
<keyword evidence="1" id="KW-0812">Transmembrane</keyword>
<keyword evidence="3" id="KW-1185">Reference proteome</keyword>
<dbReference type="EMBL" id="JACRTA010000001">
    <property type="protein sequence ID" value="MBC8567215.1"/>
    <property type="molecule type" value="Genomic_DNA"/>
</dbReference>
<reference evidence="2" key="1">
    <citation type="submission" date="2020-08" db="EMBL/GenBank/DDBJ databases">
        <title>Genome public.</title>
        <authorList>
            <person name="Liu C."/>
            <person name="Sun Q."/>
        </authorList>
    </citation>
    <scope>NUCLEOTIDE SEQUENCE</scope>
    <source>
        <strain evidence="2">NSJ-24</strain>
    </source>
</reference>
<sequence length="234" mass="25596">MYPLGVIIDCLCVFIGTNIGCFMQNRLPEKLKHSLHDVFGVAAIAIGITSLIKLSSLPAVILSLILGMIVGELLDAEKHIKSFFSKILLKFKFSVPNDEDEYLQFYLIVAITFCASGTNIFGAIDEGITGDFTILLSKATMDIFASVIFASTLGKAMNLIIIPQFLILSLFFYSSQLITPFITTNMFNDFIAVGGLMTFILGLNIAKIKSISAVNLLPALLIVWPASYAFSLFL</sequence>
<organism evidence="2 3">
    <name type="scientific">Lentihominibacter hominis</name>
    <dbReference type="NCBI Taxonomy" id="2763645"/>
    <lineage>
        <taxon>Bacteria</taxon>
        <taxon>Bacillati</taxon>
        <taxon>Bacillota</taxon>
        <taxon>Clostridia</taxon>
        <taxon>Peptostreptococcales</taxon>
        <taxon>Anaerovoracaceae</taxon>
        <taxon>Lentihominibacter</taxon>
    </lineage>
</organism>
<dbReference type="PANTHER" id="PTHR36111">
    <property type="entry name" value="INNER MEMBRANE PROTEIN-RELATED"/>
    <property type="match status" value="1"/>
</dbReference>
<dbReference type="InterPro" id="IPR007563">
    <property type="entry name" value="DUF554"/>
</dbReference>
<protein>
    <submittedName>
        <fullName evidence="2">DUF554 domain-containing protein</fullName>
    </submittedName>
</protein>
<dbReference type="PANTHER" id="PTHR36111:SF2">
    <property type="entry name" value="INNER MEMBRANE PROTEIN"/>
    <property type="match status" value="1"/>
</dbReference>
<comment type="caution">
    <text evidence="2">The sequence shown here is derived from an EMBL/GenBank/DDBJ whole genome shotgun (WGS) entry which is preliminary data.</text>
</comment>
<dbReference type="Pfam" id="PF04474">
    <property type="entry name" value="DUF554"/>
    <property type="match status" value="1"/>
</dbReference>
<dbReference type="RefSeq" id="WP_177269932.1">
    <property type="nucleotide sequence ID" value="NZ_JACRTA010000001.1"/>
</dbReference>
<feature type="transmembrane region" description="Helical" evidence="1">
    <location>
        <begin position="213"/>
        <end position="233"/>
    </location>
</feature>
<dbReference type="Proteomes" id="UP000610862">
    <property type="component" value="Unassembled WGS sequence"/>
</dbReference>
<name>A0A926E3N0_9FIRM</name>
<evidence type="ECO:0000313" key="3">
    <source>
        <dbReference type="Proteomes" id="UP000610862"/>
    </source>
</evidence>
<gene>
    <name evidence="2" type="ORF">H8692_00365</name>
</gene>
<feature type="transmembrane region" description="Helical" evidence="1">
    <location>
        <begin position="186"/>
        <end position="206"/>
    </location>
</feature>
<accession>A0A926E3N0</accession>
<dbReference type="AlphaFoldDB" id="A0A926E3N0"/>
<proteinExistence type="predicted"/>
<feature type="transmembrane region" description="Helical" evidence="1">
    <location>
        <begin position="6"/>
        <end position="23"/>
    </location>
</feature>
<evidence type="ECO:0000256" key="1">
    <source>
        <dbReference type="SAM" id="Phobius"/>
    </source>
</evidence>
<keyword evidence="1" id="KW-0472">Membrane</keyword>
<feature type="transmembrane region" description="Helical" evidence="1">
    <location>
        <begin position="102"/>
        <end position="124"/>
    </location>
</feature>